<sequence>MSSSKSDKTKPAGPAKPRPSTTTTTETPIVNKTNTTTTTTTATTMDKPTAPTTAKSKTPVKPAAAQPPNSILKSSSKSSPLLKEKEKESTTTTMVAPTTPTKKSTPGVITKSSSTTTGPAKTKEEEEVNKEYLRLLDQLVPYFWENPRTTIDVLNRVRTKGWPTKGNIFLNLRTPAHVYLIIWHLIKVGMTQVVDKETRPNQVVKDIKKAYPGTEPCTEPSIICNLMLDPSCTERINDAEDRIRKAIGHVLDIKDANKLKLPVPSEWCLVSDDRLKRIQRKLAKIPDQDIYNFHTQIFTGLRKEEEEEGVKEEPLDIVNHILKLKAIK</sequence>
<feature type="region of interest" description="Disordered" evidence="1">
    <location>
        <begin position="1"/>
        <end position="126"/>
    </location>
</feature>
<gene>
    <name evidence="2" type="ORF">DFA_05388</name>
</gene>
<protein>
    <submittedName>
        <fullName evidence="2">Uncharacterized protein</fullName>
    </submittedName>
</protein>
<evidence type="ECO:0000313" key="2">
    <source>
        <dbReference type="EMBL" id="EGG23256.1"/>
    </source>
</evidence>
<reference evidence="3" key="1">
    <citation type="journal article" date="2011" name="Genome Res.">
        <title>Phylogeny-wide analysis of social amoeba genomes highlights ancient origins for complex intercellular communication.</title>
        <authorList>
            <person name="Heidel A.J."/>
            <person name="Lawal H.M."/>
            <person name="Felder M."/>
            <person name="Schilde C."/>
            <person name="Helps N.R."/>
            <person name="Tunggal B."/>
            <person name="Rivero F."/>
            <person name="John U."/>
            <person name="Schleicher M."/>
            <person name="Eichinger L."/>
            <person name="Platzer M."/>
            <person name="Noegel A.A."/>
            <person name="Schaap P."/>
            <person name="Gloeckner G."/>
        </authorList>
    </citation>
    <scope>NUCLEOTIDE SEQUENCE [LARGE SCALE GENOMIC DNA]</scope>
    <source>
        <strain evidence="3">SH3</strain>
    </source>
</reference>
<feature type="compositionally biased region" description="Low complexity" evidence="1">
    <location>
        <begin position="18"/>
        <end position="64"/>
    </location>
</feature>
<dbReference type="KEGG" id="dfa:DFA_05388"/>
<feature type="compositionally biased region" description="Low complexity" evidence="1">
    <location>
        <begin position="72"/>
        <end position="81"/>
    </location>
</feature>
<dbReference type="AlphaFoldDB" id="F4PL34"/>
<accession>F4PL34</accession>
<feature type="compositionally biased region" description="Polar residues" evidence="1">
    <location>
        <begin position="110"/>
        <end position="119"/>
    </location>
</feature>
<dbReference type="EMBL" id="GL883008">
    <property type="protein sequence ID" value="EGG23256.1"/>
    <property type="molecule type" value="Genomic_DNA"/>
</dbReference>
<dbReference type="RefSeq" id="XP_004361107.1">
    <property type="nucleotide sequence ID" value="XM_004361050.1"/>
</dbReference>
<organism evidence="2 3">
    <name type="scientific">Cavenderia fasciculata</name>
    <name type="common">Slime mold</name>
    <name type="synonym">Dictyostelium fasciculatum</name>
    <dbReference type="NCBI Taxonomy" id="261658"/>
    <lineage>
        <taxon>Eukaryota</taxon>
        <taxon>Amoebozoa</taxon>
        <taxon>Evosea</taxon>
        <taxon>Eumycetozoa</taxon>
        <taxon>Dictyostelia</taxon>
        <taxon>Acytosteliales</taxon>
        <taxon>Cavenderiaceae</taxon>
        <taxon>Cavenderia</taxon>
    </lineage>
</organism>
<feature type="compositionally biased region" description="Low complexity" evidence="1">
    <location>
        <begin position="90"/>
        <end position="101"/>
    </location>
</feature>
<evidence type="ECO:0000256" key="1">
    <source>
        <dbReference type="SAM" id="MobiDB-lite"/>
    </source>
</evidence>
<dbReference type="Proteomes" id="UP000007797">
    <property type="component" value="Unassembled WGS sequence"/>
</dbReference>
<keyword evidence="3" id="KW-1185">Reference proteome</keyword>
<feature type="compositionally biased region" description="Basic and acidic residues" evidence="1">
    <location>
        <begin position="1"/>
        <end position="10"/>
    </location>
</feature>
<dbReference type="GeneID" id="14875031"/>
<evidence type="ECO:0000313" key="3">
    <source>
        <dbReference type="Proteomes" id="UP000007797"/>
    </source>
</evidence>
<dbReference type="OrthoDB" id="5982640at2759"/>
<name>F4PL34_CACFS</name>
<proteinExistence type="predicted"/>